<dbReference type="HOGENOM" id="CLU_042688_2_0_1"/>
<reference evidence="2 3" key="1">
    <citation type="submission" date="2013-03" db="EMBL/GenBank/DDBJ databases">
        <title>The Genome Sequence of Cladophialophora psammophila CBS 110553.</title>
        <authorList>
            <consortium name="The Broad Institute Genomics Platform"/>
            <person name="Cuomo C."/>
            <person name="de Hoog S."/>
            <person name="Gorbushina A."/>
            <person name="Walker B."/>
            <person name="Young S.K."/>
            <person name="Zeng Q."/>
            <person name="Gargeya S."/>
            <person name="Fitzgerald M."/>
            <person name="Haas B."/>
            <person name="Abouelleil A."/>
            <person name="Allen A.W."/>
            <person name="Alvarado L."/>
            <person name="Arachchi H.M."/>
            <person name="Berlin A.M."/>
            <person name="Chapman S.B."/>
            <person name="Gainer-Dewar J."/>
            <person name="Goldberg J."/>
            <person name="Griggs A."/>
            <person name="Gujja S."/>
            <person name="Hansen M."/>
            <person name="Howarth C."/>
            <person name="Imamovic A."/>
            <person name="Ireland A."/>
            <person name="Larimer J."/>
            <person name="McCowan C."/>
            <person name="Murphy C."/>
            <person name="Pearson M."/>
            <person name="Poon T.W."/>
            <person name="Priest M."/>
            <person name="Roberts A."/>
            <person name="Saif S."/>
            <person name="Shea T."/>
            <person name="Sisk P."/>
            <person name="Sykes S."/>
            <person name="Wortman J."/>
            <person name="Nusbaum C."/>
            <person name="Birren B."/>
        </authorList>
    </citation>
    <scope>NUCLEOTIDE SEQUENCE [LARGE SCALE GENOMIC DNA]</scope>
    <source>
        <strain evidence="2 3">CBS 110553</strain>
    </source>
</reference>
<dbReference type="EMBL" id="AMGX01000002">
    <property type="protein sequence ID" value="EXJ74887.1"/>
    <property type="molecule type" value="Genomic_DNA"/>
</dbReference>
<dbReference type="NCBIfam" id="NF041278">
    <property type="entry name" value="CmcJ_NvfI_EfuI"/>
    <property type="match status" value="1"/>
</dbReference>
<evidence type="ECO:0000313" key="2">
    <source>
        <dbReference type="EMBL" id="EXJ74887.1"/>
    </source>
</evidence>
<dbReference type="InterPro" id="IPR044053">
    <property type="entry name" value="AsaB-like"/>
</dbReference>
<evidence type="ECO:0000256" key="1">
    <source>
        <dbReference type="ARBA" id="ARBA00023604"/>
    </source>
</evidence>
<keyword evidence="3" id="KW-1185">Reference proteome</keyword>
<comment type="caution">
    <text evidence="2">The sequence shown here is derived from an EMBL/GenBank/DDBJ whole genome shotgun (WGS) entry which is preliminary data.</text>
</comment>
<comment type="similarity">
    <text evidence="1">Belongs to the asaB hydroxylase/desaturase family.</text>
</comment>
<dbReference type="Proteomes" id="UP000019471">
    <property type="component" value="Unassembled WGS sequence"/>
</dbReference>
<dbReference type="OrthoDB" id="412788at2759"/>
<evidence type="ECO:0000313" key="3">
    <source>
        <dbReference type="Proteomes" id="UP000019471"/>
    </source>
</evidence>
<gene>
    <name evidence="2" type="ORF">A1O5_01583</name>
</gene>
<dbReference type="PANTHER" id="PTHR34598">
    <property type="entry name" value="BLL6449 PROTEIN"/>
    <property type="match status" value="1"/>
</dbReference>
<protein>
    <submittedName>
        <fullName evidence="2">Uncharacterized protein</fullName>
    </submittedName>
</protein>
<dbReference type="RefSeq" id="XP_007740389.1">
    <property type="nucleotide sequence ID" value="XM_007742199.1"/>
</dbReference>
<proteinExistence type="inferred from homology"/>
<organism evidence="2 3">
    <name type="scientific">Cladophialophora psammophila CBS 110553</name>
    <dbReference type="NCBI Taxonomy" id="1182543"/>
    <lineage>
        <taxon>Eukaryota</taxon>
        <taxon>Fungi</taxon>
        <taxon>Dikarya</taxon>
        <taxon>Ascomycota</taxon>
        <taxon>Pezizomycotina</taxon>
        <taxon>Eurotiomycetes</taxon>
        <taxon>Chaetothyriomycetidae</taxon>
        <taxon>Chaetothyriales</taxon>
        <taxon>Herpotrichiellaceae</taxon>
        <taxon>Cladophialophora</taxon>
    </lineage>
</organism>
<sequence length="305" mass="34640">MAKNGFNPEKPKHVSTTLNFRLDPAFGGHTAYKAATAGYFRLKFDVQEVTIHDGRGREGDFSLSTHGFQYHKHSPAKVDYQDADQIKQVVYPETIELMKKVTGATEVHIYSHLVRHDSREKTDALIKAQENLANDDPAPQVGPARFVHIDVSDVGAEQMLYQNLPPDIAKKLSSTRWAIINLWRPIKTVTKDPLCLCDIRTCRDEDLITMPVLLPPKGSGKLANVSRGDDVEIMVMKHHPEQEWHNISRMEPDETLLIKCWDSLRDGHTARRTPHTSFINPATQDDPVRESVEVRCLVFYEDQPL</sequence>
<name>W9X348_9EURO</name>
<accession>W9X348</accession>
<dbReference type="AlphaFoldDB" id="W9X348"/>
<dbReference type="eggNOG" id="ENOG502RZAA">
    <property type="taxonomic scope" value="Eukaryota"/>
</dbReference>
<dbReference type="GO" id="GO:0016491">
    <property type="term" value="F:oxidoreductase activity"/>
    <property type="evidence" value="ECO:0007669"/>
    <property type="project" value="InterPro"/>
</dbReference>
<dbReference type="PANTHER" id="PTHR34598:SF3">
    <property type="entry name" value="OXIDOREDUCTASE AN1597"/>
    <property type="match status" value="1"/>
</dbReference>
<dbReference type="GeneID" id="19186316"/>